<dbReference type="EC" id="2.7.13.3" evidence="2"/>
<dbReference type="SUPFAM" id="SSF55874">
    <property type="entry name" value="ATPase domain of HSP90 chaperone/DNA topoisomerase II/histidine kinase"/>
    <property type="match status" value="1"/>
</dbReference>
<feature type="domain" description="Signal transduction histidine kinase subgroup 3 dimerisation and phosphoacceptor" evidence="10">
    <location>
        <begin position="434"/>
        <end position="497"/>
    </location>
</feature>
<evidence type="ECO:0000256" key="7">
    <source>
        <dbReference type="ARBA" id="ARBA00022840"/>
    </source>
</evidence>
<evidence type="ECO:0000256" key="8">
    <source>
        <dbReference type="ARBA" id="ARBA00023012"/>
    </source>
</evidence>
<dbReference type="Gene3D" id="1.20.5.1930">
    <property type="match status" value="1"/>
</dbReference>
<dbReference type="CDD" id="cd16917">
    <property type="entry name" value="HATPase_UhpB-NarQ-NarX-like"/>
    <property type="match status" value="1"/>
</dbReference>
<keyword evidence="5" id="KW-0547">Nucleotide-binding</keyword>
<dbReference type="GO" id="GO:0016301">
    <property type="term" value="F:kinase activity"/>
    <property type="evidence" value="ECO:0007669"/>
    <property type="project" value="UniProtKB-KW"/>
</dbReference>
<evidence type="ECO:0000256" key="2">
    <source>
        <dbReference type="ARBA" id="ARBA00012438"/>
    </source>
</evidence>
<reference evidence="11 12" key="1">
    <citation type="submission" date="2022-08" db="EMBL/GenBank/DDBJ databases">
        <title>Paenibacillus endoradicis sp. nov., Paenibacillus radicibacter sp. nov and Paenibacillus pararadicis sp. nov., three cold-adapted plant growth-promoting bacteria isolated from root of Larix gmelinii in Great Khingan.</title>
        <authorList>
            <person name="Xue H."/>
        </authorList>
    </citation>
    <scope>NUCLEOTIDE SEQUENCE [LARGE SCALE GENOMIC DNA]</scope>
    <source>
        <strain evidence="11 12">N5-1-1-5</strain>
    </source>
</reference>
<dbReference type="Proteomes" id="UP001300012">
    <property type="component" value="Unassembled WGS sequence"/>
</dbReference>
<evidence type="ECO:0000256" key="3">
    <source>
        <dbReference type="ARBA" id="ARBA00022553"/>
    </source>
</evidence>
<keyword evidence="9" id="KW-0472">Membrane</keyword>
<dbReference type="EMBL" id="JANQBD010000005">
    <property type="protein sequence ID" value="MCR8631324.1"/>
    <property type="molecule type" value="Genomic_DNA"/>
</dbReference>
<keyword evidence="9" id="KW-0812">Transmembrane</keyword>
<feature type="transmembrane region" description="Helical" evidence="9">
    <location>
        <begin position="358"/>
        <end position="380"/>
    </location>
</feature>
<evidence type="ECO:0000313" key="12">
    <source>
        <dbReference type="Proteomes" id="UP001300012"/>
    </source>
</evidence>
<evidence type="ECO:0000256" key="1">
    <source>
        <dbReference type="ARBA" id="ARBA00000085"/>
    </source>
</evidence>
<evidence type="ECO:0000256" key="9">
    <source>
        <dbReference type="SAM" id="Phobius"/>
    </source>
</evidence>
<dbReference type="InterPro" id="IPR050482">
    <property type="entry name" value="Sensor_HK_TwoCompSys"/>
</dbReference>
<dbReference type="InterPro" id="IPR036890">
    <property type="entry name" value="HATPase_C_sf"/>
</dbReference>
<feature type="transmembrane region" description="Helical" evidence="9">
    <location>
        <begin position="320"/>
        <end position="338"/>
    </location>
</feature>
<dbReference type="PANTHER" id="PTHR24421:SF10">
    <property type="entry name" value="NITRATE_NITRITE SENSOR PROTEIN NARQ"/>
    <property type="match status" value="1"/>
</dbReference>
<organism evidence="11 12">
    <name type="scientific">Paenibacillus radicis</name>
    <name type="common">ex Xue et al. 2023</name>
    <dbReference type="NCBI Taxonomy" id="2972489"/>
    <lineage>
        <taxon>Bacteria</taxon>
        <taxon>Bacillati</taxon>
        <taxon>Bacillota</taxon>
        <taxon>Bacilli</taxon>
        <taxon>Bacillales</taxon>
        <taxon>Paenibacillaceae</taxon>
        <taxon>Paenibacillus</taxon>
    </lineage>
</organism>
<dbReference type="PANTHER" id="PTHR24421">
    <property type="entry name" value="NITRATE/NITRITE SENSOR PROTEIN NARX-RELATED"/>
    <property type="match status" value="1"/>
</dbReference>
<evidence type="ECO:0000256" key="6">
    <source>
        <dbReference type="ARBA" id="ARBA00022777"/>
    </source>
</evidence>
<feature type="transmembrane region" description="Helical" evidence="9">
    <location>
        <begin position="257"/>
        <end position="276"/>
    </location>
</feature>
<keyword evidence="7" id="KW-0067">ATP-binding</keyword>
<comment type="catalytic activity">
    <reaction evidence="1">
        <text>ATP + protein L-histidine = ADP + protein N-phospho-L-histidine.</text>
        <dbReference type="EC" id="2.7.13.3"/>
    </reaction>
</comment>
<name>A0ABT1YDQ7_9BACL</name>
<evidence type="ECO:0000313" key="11">
    <source>
        <dbReference type="EMBL" id="MCR8631324.1"/>
    </source>
</evidence>
<feature type="transmembrane region" description="Helical" evidence="9">
    <location>
        <begin position="282"/>
        <end position="300"/>
    </location>
</feature>
<dbReference type="RefSeq" id="WP_258212925.1">
    <property type="nucleotide sequence ID" value="NZ_JANQBD010000005.1"/>
</dbReference>
<protein>
    <recommendedName>
        <fullName evidence="2">histidine kinase</fullName>
        <ecNumber evidence="2">2.7.13.3</ecNumber>
    </recommendedName>
</protein>
<proteinExistence type="predicted"/>
<evidence type="ECO:0000259" key="10">
    <source>
        <dbReference type="Pfam" id="PF07730"/>
    </source>
</evidence>
<evidence type="ECO:0000256" key="5">
    <source>
        <dbReference type="ARBA" id="ARBA00022741"/>
    </source>
</evidence>
<feature type="transmembrane region" description="Helical" evidence="9">
    <location>
        <begin position="228"/>
        <end position="245"/>
    </location>
</feature>
<dbReference type="Pfam" id="PF07730">
    <property type="entry name" value="HisKA_3"/>
    <property type="match status" value="1"/>
</dbReference>
<keyword evidence="6 11" id="KW-0418">Kinase</keyword>
<accession>A0ABT1YDQ7</accession>
<feature type="transmembrane region" description="Helical" evidence="9">
    <location>
        <begin position="191"/>
        <end position="208"/>
    </location>
</feature>
<dbReference type="InterPro" id="IPR011712">
    <property type="entry name" value="Sig_transdc_His_kin_sub3_dim/P"/>
</dbReference>
<sequence length="636" mass="71848">MRKLSGKQLGIILLYVLGVLLCALAPLVLFWDSPSVINISGSEHWALEVREAETEASSGKTSADRYRIRTILPSVTGTDLVLQVKEKRDYTLYVGGMQLYAYHYDPQNGAREAFIGSFIKLSPDVYGQTLEVELEHKHGQPQIGTYQLGTMDALQSELLKRDALKLTLTVLFTAFCLMALGLYAANRQEHAYGYFSLLSCTLGYATWVRSNLSHLAADLWWLDGIHDLSLPVGIFAWVGFIGTMVRKDSLQYRYIRWMRHAAGYVIVLCVLAAVTSRALYDFLLITLVPCVLALTFIASFMSIQQGMASISPLQRREAGVLRFICVNLLIVVGLHILVNYPNSAGDMLREYIPLLFNYWSYDQIFVSIFLFDLCLGYILVVRVMMTYRQVHAYALELSSLTRSLEDRVSERTKQLEITMREALEALDQIALLEERNRIAQEIHDTLGHHLVGTITQLEAAKRLLSKKPDLVLDKLNLAQRAVRQGLDEVRTVIHAMNDSLVEVDLRVVLNDLLVQTSSMMEVQVESRIGELPPLDALQKRMLYRALQEGLTNGIKHGLCHRFDFQLEVQDIGLNFLLRNDGEPYRPTLPGMGLAAMRDRIGLLGGEVTILTAQDGWTELRLYIPLHQPFIEIAKRA</sequence>
<feature type="transmembrane region" description="Helical" evidence="9">
    <location>
        <begin position="12"/>
        <end position="31"/>
    </location>
</feature>
<feature type="transmembrane region" description="Helical" evidence="9">
    <location>
        <begin position="163"/>
        <end position="184"/>
    </location>
</feature>
<comment type="caution">
    <text evidence="11">The sequence shown here is derived from an EMBL/GenBank/DDBJ whole genome shotgun (WGS) entry which is preliminary data.</text>
</comment>
<keyword evidence="12" id="KW-1185">Reference proteome</keyword>
<keyword evidence="9" id="KW-1133">Transmembrane helix</keyword>
<keyword evidence="4" id="KW-0808">Transferase</keyword>
<evidence type="ECO:0000256" key="4">
    <source>
        <dbReference type="ARBA" id="ARBA00022679"/>
    </source>
</evidence>
<gene>
    <name evidence="11" type="ORF">NV381_08930</name>
</gene>
<dbReference type="Gene3D" id="3.30.565.10">
    <property type="entry name" value="Histidine kinase-like ATPase, C-terminal domain"/>
    <property type="match status" value="1"/>
</dbReference>
<keyword evidence="8" id="KW-0902">Two-component regulatory system</keyword>
<keyword evidence="3" id="KW-0597">Phosphoprotein</keyword>